<reference evidence="3 4" key="1">
    <citation type="submission" date="2016-01" db="EMBL/GenBank/DDBJ databases">
        <title>The new phylogeny of the genus Mycobacterium.</title>
        <authorList>
            <person name="Tarcisio F."/>
            <person name="Conor M."/>
            <person name="Antonella G."/>
            <person name="Elisabetta G."/>
            <person name="Giulia F.S."/>
            <person name="Sara T."/>
            <person name="Anna F."/>
            <person name="Clotilde B."/>
            <person name="Roberto B."/>
            <person name="Veronica D.S."/>
            <person name="Fabio R."/>
            <person name="Monica P."/>
            <person name="Olivier J."/>
            <person name="Enrico T."/>
            <person name="Nicola S."/>
        </authorList>
    </citation>
    <scope>NUCLEOTIDE SEQUENCE [LARGE SCALE GENOMIC DNA]</scope>
    <source>
        <strain evidence="3 4">ATCC 27353</strain>
    </source>
</reference>
<name>A0A1X1TL42_9MYCO</name>
<feature type="domain" description="Low molecular weight protein antigen 6 PH" evidence="2">
    <location>
        <begin position="74"/>
        <end position="118"/>
    </location>
</feature>
<dbReference type="EMBL" id="LQOT01000043">
    <property type="protein sequence ID" value="ORV45302.1"/>
    <property type="molecule type" value="Genomic_DNA"/>
</dbReference>
<dbReference type="RefSeq" id="WP_085129305.1">
    <property type="nucleotide sequence ID" value="NZ_LQOT01000043.1"/>
</dbReference>
<dbReference type="Proteomes" id="UP000193465">
    <property type="component" value="Unassembled WGS sequence"/>
</dbReference>
<dbReference type="InterPro" id="IPR019692">
    <property type="entry name" value="CFP-6_PH"/>
</dbReference>
<keyword evidence="1" id="KW-0812">Transmembrane</keyword>
<keyword evidence="1" id="KW-1133">Transmembrane helix</keyword>
<dbReference type="STRING" id="188915.AWC02_13765"/>
<keyword evidence="4" id="KW-1185">Reference proteome</keyword>
<evidence type="ECO:0000313" key="4">
    <source>
        <dbReference type="Proteomes" id="UP000193465"/>
    </source>
</evidence>
<dbReference type="AlphaFoldDB" id="A0A1X1TL42"/>
<dbReference type="Pfam" id="PF10756">
    <property type="entry name" value="bPH_6"/>
    <property type="match status" value="1"/>
</dbReference>
<dbReference type="NCBIfam" id="NF041635">
    <property type="entry name" value="STM3941_fam"/>
    <property type="match status" value="1"/>
</dbReference>
<keyword evidence="1" id="KW-0472">Membrane</keyword>
<dbReference type="InterPro" id="IPR048136">
    <property type="entry name" value="STM3941-like"/>
</dbReference>
<feature type="transmembrane region" description="Helical" evidence="1">
    <location>
        <begin position="49"/>
        <end position="70"/>
    </location>
</feature>
<proteinExistence type="predicted"/>
<evidence type="ECO:0000256" key="1">
    <source>
        <dbReference type="SAM" id="Phobius"/>
    </source>
</evidence>
<gene>
    <name evidence="3" type="ORF">AWC02_13765</name>
</gene>
<sequence length="168" mass="17940">MPFEAHLDRRKIAVLLAIAVTLVLAGVHLAGGFGPVGPIRGWSPQALRIVGWCAIVFFGLGAAVLVARLVQSGVEVRIDADGVYRRRNGNRVIPWSAIERVRTVDAGRVQLACLYLNDAAAAGGRSRPGAASFGDVTLSLQGTDKTVGEMRAAFDYFAPGRREDARNN</sequence>
<organism evidence="3 4">
    <name type="scientific">Mycolicibacter engbaekii</name>
    <dbReference type="NCBI Taxonomy" id="188915"/>
    <lineage>
        <taxon>Bacteria</taxon>
        <taxon>Bacillati</taxon>
        <taxon>Actinomycetota</taxon>
        <taxon>Actinomycetes</taxon>
        <taxon>Mycobacteriales</taxon>
        <taxon>Mycobacteriaceae</taxon>
        <taxon>Mycolicibacter</taxon>
    </lineage>
</organism>
<comment type="caution">
    <text evidence="3">The sequence shown here is derived from an EMBL/GenBank/DDBJ whole genome shotgun (WGS) entry which is preliminary data.</text>
</comment>
<protein>
    <recommendedName>
        <fullName evidence="2">Low molecular weight protein antigen 6 PH domain-containing protein</fullName>
    </recommendedName>
</protein>
<accession>A0A1X1TL42</accession>
<evidence type="ECO:0000259" key="2">
    <source>
        <dbReference type="Pfam" id="PF10756"/>
    </source>
</evidence>
<feature type="transmembrane region" description="Helical" evidence="1">
    <location>
        <begin position="12"/>
        <end position="29"/>
    </location>
</feature>
<evidence type="ECO:0000313" key="3">
    <source>
        <dbReference type="EMBL" id="ORV45302.1"/>
    </source>
</evidence>